<reference evidence="1" key="1">
    <citation type="submission" date="2022-03" db="EMBL/GenBank/DDBJ databases">
        <authorList>
            <person name="Sayadi A."/>
        </authorList>
    </citation>
    <scope>NUCLEOTIDE SEQUENCE</scope>
</reference>
<gene>
    <name evidence="1" type="ORF">ACAOBT_LOCUS7872</name>
</gene>
<organism evidence="1 2">
    <name type="scientific">Acanthoscelides obtectus</name>
    <name type="common">Bean weevil</name>
    <name type="synonym">Bruchus obtectus</name>
    <dbReference type="NCBI Taxonomy" id="200917"/>
    <lineage>
        <taxon>Eukaryota</taxon>
        <taxon>Metazoa</taxon>
        <taxon>Ecdysozoa</taxon>
        <taxon>Arthropoda</taxon>
        <taxon>Hexapoda</taxon>
        <taxon>Insecta</taxon>
        <taxon>Pterygota</taxon>
        <taxon>Neoptera</taxon>
        <taxon>Endopterygota</taxon>
        <taxon>Coleoptera</taxon>
        <taxon>Polyphaga</taxon>
        <taxon>Cucujiformia</taxon>
        <taxon>Chrysomeloidea</taxon>
        <taxon>Chrysomelidae</taxon>
        <taxon>Bruchinae</taxon>
        <taxon>Bruchini</taxon>
        <taxon>Acanthoscelides</taxon>
    </lineage>
</organism>
<dbReference type="OrthoDB" id="6741510at2759"/>
<comment type="caution">
    <text evidence="1">The sequence shown here is derived from an EMBL/GenBank/DDBJ whole genome shotgun (WGS) entry which is preliminary data.</text>
</comment>
<protein>
    <submittedName>
        <fullName evidence="1">Uncharacterized protein</fullName>
    </submittedName>
</protein>
<sequence>MVRSQQFAKMESDDDLATACAIYIILAQNKKKLNKRKKRRWWSVSLFRHRDRYNGNDLLNDLSIECYGKFENFCRMVSADSEILLQLIGPCITTQTTNMRRTISAKERLAVT</sequence>
<dbReference type="Proteomes" id="UP001152888">
    <property type="component" value="Unassembled WGS sequence"/>
</dbReference>
<name>A0A9P0K6A9_ACAOB</name>
<evidence type="ECO:0000313" key="1">
    <source>
        <dbReference type="EMBL" id="CAH1968473.1"/>
    </source>
</evidence>
<evidence type="ECO:0000313" key="2">
    <source>
        <dbReference type="Proteomes" id="UP001152888"/>
    </source>
</evidence>
<accession>A0A9P0K6A9</accession>
<keyword evidence="2" id="KW-1185">Reference proteome</keyword>
<proteinExistence type="predicted"/>
<dbReference type="AlphaFoldDB" id="A0A9P0K6A9"/>
<dbReference type="EMBL" id="CAKOFQ010006753">
    <property type="protein sequence ID" value="CAH1968473.1"/>
    <property type="molecule type" value="Genomic_DNA"/>
</dbReference>